<evidence type="ECO:0000313" key="4">
    <source>
        <dbReference type="Proteomes" id="UP000242381"/>
    </source>
</evidence>
<feature type="compositionally biased region" description="Acidic residues" evidence="1">
    <location>
        <begin position="137"/>
        <end position="152"/>
    </location>
</feature>
<feature type="compositionally biased region" description="Basic and acidic residues" evidence="1">
    <location>
        <begin position="112"/>
        <end position="121"/>
    </location>
</feature>
<organism evidence="3 4">
    <name type="scientific">Rhizopus microsporus</name>
    <dbReference type="NCBI Taxonomy" id="58291"/>
    <lineage>
        <taxon>Eukaryota</taxon>
        <taxon>Fungi</taxon>
        <taxon>Fungi incertae sedis</taxon>
        <taxon>Mucoromycota</taxon>
        <taxon>Mucoromycotina</taxon>
        <taxon>Mucoromycetes</taxon>
        <taxon>Mucorales</taxon>
        <taxon>Mucorineae</taxon>
        <taxon>Rhizopodaceae</taxon>
        <taxon>Rhizopus</taxon>
    </lineage>
</organism>
<feature type="domain" description="FHA" evidence="2">
    <location>
        <begin position="24"/>
        <end position="84"/>
    </location>
</feature>
<evidence type="ECO:0000313" key="3">
    <source>
        <dbReference type="EMBL" id="ORE20496.1"/>
    </source>
</evidence>
<dbReference type="EMBL" id="KV921293">
    <property type="protein sequence ID" value="ORE20496.1"/>
    <property type="molecule type" value="Genomic_DNA"/>
</dbReference>
<sequence length="161" mass="18248">MAHFENIQTKETYPLKPNEPITLGRNKYGLKGRYCSREHVKISLLENGRCFLEKLADHAALLNSVHLPLRKEVEAFDGDTITIGAEQKIILRLPNSKEPVYHITVCEDEPLNAKEEVRDKEENSEDSETAEEKSEVESEAESEAEIESEISDESSLLGDYD</sequence>
<dbReference type="Pfam" id="PF00498">
    <property type="entry name" value="FHA"/>
    <property type="match status" value="1"/>
</dbReference>
<evidence type="ECO:0000259" key="2">
    <source>
        <dbReference type="Pfam" id="PF00498"/>
    </source>
</evidence>
<dbReference type="Proteomes" id="UP000242381">
    <property type="component" value="Unassembled WGS sequence"/>
</dbReference>
<evidence type="ECO:0000256" key="1">
    <source>
        <dbReference type="SAM" id="MobiDB-lite"/>
    </source>
</evidence>
<dbReference type="SUPFAM" id="SSF49879">
    <property type="entry name" value="SMAD/FHA domain"/>
    <property type="match status" value="1"/>
</dbReference>
<reference evidence="3 4" key="1">
    <citation type="journal article" date="2016" name="Proc. Natl. Acad. Sci. U.S.A.">
        <title>Lipid metabolic changes in an early divergent fungus govern the establishment of a mutualistic symbiosis with endobacteria.</title>
        <authorList>
            <person name="Lastovetsky O.A."/>
            <person name="Gaspar M.L."/>
            <person name="Mondo S.J."/>
            <person name="LaButti K.M."/>
            <person name="Sandor L."/>
            <person name="Grigoriev I.V."/>
            <person name="Henry S.A."/>
            <person name="Pawlowska T.E."/>
        </authorList>
    </citation>
    <scope>NUCLEOTIDE SEQUENCE [LARGE SCALE GENOMIC DNA]</scope>
    <source>
        <strain evidence="3 4">ATCC 11559</strain>
    </source>
</reference>
<dbReference type="InterPro" id="IPR008984">
    <property type="entry name" value="SMAD_FHA_dom_sf"/>
</dbReference>
<name>A0A1X0S877_RHIZD</name>
<feature type="region of interest" description="Disordered" evidence="1">
    <location>
        <begin position="112"/>
        <end position="161"/>
    </location>
</feature>
<accession>A0A1X0S877</accession>
<gene>
    <name evidence="3" type="ORF">BCV71DRAFT_82614</name>
</gene>
<dbReference type="InterPro" id="IPR000253">
    <property type="entry name" value="FHA_dom"/>
</dbReference>
<dbReference type="CDD" id="cd22671">
    <property type="entry name" value="FHA_APTX-like"/>
    <property type="match status" value="1"/>
</dbReference>
<dbReference type="AlphaFoldDB" id="A0A1X0S877"/>
<protein>
    <recommendedName>
        <fullName evidence="2">FHA domain-containing protein</fullName>
    </recommendedName>
</protein>
<proteinExistence type="predicted"/>
<dbReference type="Gene3D" id="2.60.200.20">
    <property type="match status" value="1"/>
</dbReference>